<dbReference type="EMBL" id="QKKF02000247">
    <property type="protein sequence ID" value="RZF49211.1"/>
    <property type="molecule type" value="Genomic_DNA"/>
</dbReference>
<keyword evidence="2" id="KW-0472">Membrane</keyword>
<organism evidence="3 4">
    <name type="scientific">Laodelphax striatellus</name>
    <name type="common">Small brown planthopper</name>
    <name type="synonym">Delphax striatella</name>
    <dbReference type="NCBI Taxonomy" id="195883"/>
    <lineage>
        <taxon>Eukaryota</taxon>
        <taxon>Metazoa</taxon>
        <taxon>Ecdysozoa</taxon>
        <taxon>Arthropoda</taxon>
        <taxon>Hexapoda</taxon>
        <taxon>Insecta</taxon>
        <taxon>Pterygota</taxon>
        <taxon>Neoptera</taxon>
        <taxon>Paraneoptera</taxon>
        <taxon>Hemiptera</taxon>
        <taxon>Auchenorrhyncha</taxon>
        <taxon>Fulgoroidea</taxon>
        <taxon>Delphacidae</taxon>
        <taxon>Criomorphinae</taxon>
        <taxon>Laodelphax</taxon>
    </lineage>
</organism>
<dbReference type="Pfam" id="PF04388">
    <property type="entry name" value="Hamartin"/>
    <property type="match status" value="2"/>
</dbReference>
<evidence type="ECO:0000313" key="4">
    <source>
        <dbReference type="Proteomes" id="UP000291343"/>
    </source>
</evidence>
<feature type="transmembrane region" description="Helical" evidence="2">
    <location>
        <begin position="122"/>
        <end position="146"/>
    </location>
</feature>
<evidence type="ECO:0008006" key="5">
    <source>
        <dbReference type="Google" id="ProtNLM"/>
    </source>
</evidence>
<dbReference type="PANTHER" id="PTHR15154:SF2">
    <property type="entry name" value="HAMARTIN"/>
    <property type="match status" value="1"/>
</dbReference>
<feature type="compositionally biased region" description="Low complexity" evidence="1">
    <location>
        <begin position="282"/>
        <end position="295"/>
    </location>
</feature>
<gene>
    <name evidence="3" type="ORF">LSTR_LSTR010941</name>
</gene>
<keyword evidence="2" id="KW-1133">Transmembrane helix</keyword>
<accession>A0A482XZG2</accession>
<feature type="region of interest" description="Disordered" evidence="1">
    <location>
        <begin position="267"/>
        <end position="295"/>
    </location>
</feature>
<feature type="compositionally biased region" description="Polar residues" evidence="1">
    <location>
        <begin position="329"/>
        <end position="355"/>
    </location>
</feature>
<sequence length="1089" mass="120070">MDFTADFKALESNLPPKVEEAKTKFHDYLNSAKEAWVMNGLLDYYFSTGSLRVVEILIGIREPHDKFLFDRLSETMRGTCKLQSLTLLGLIARRNPTWLYKISSHSLLKELLRLLKVETDMVLVMSALLLLIILLPMIAGLIGPVLQEIFEIFSRLAAWNTHNPNKMSESYMLHLQVGLYALFHRLYGMFPCNFLAFLRKEYSQRDIQRDTIFRHTIKPLLDSVKMHPSLIISGKDDETTSRWWIEKAPHDIVVECASFAVESSERQKEFIQDQPRMPAAIERPSLSSRSPLESSGVLDGCYTSRGIRGFRSQLQITADRDIWTPQSLCASPHETSAPTSIPLTPISQAYSSGSAVPQPEGTSPPEAAVEATPETTPIKDIRHSGRGPPPIGSTVVRALNTSLAGAGHSSPVSSQPSSPMRKEPLPYRFPTDNVSAFQQPVKSSIDLKKESAFITQKMQKVLMERNQLIESREKGTGAGVSKPVQPSSPLRLINPVTWPSGGGGGTGGGDAQEVDREVESVLLKGGWTTPGGDDDRVNGHATQDDRMRQSRAVQTDSPLPYEHLFMAALPVQECCHKTAQFSPQTAVEASIVAASKLHDAAATNADVERRRWQDHVGLINLQLQFERHRREVHAERNRRLLGKSRVNRSIEEHNSALKDQVALLQHDTDLVAAEMQRYQQESTQHMRTLRQSEAYWRDRAQHVQLTYNQLTAASQQLNQQLKQERDKTASVTKLALSQLTWSRSASSELSAVQRQLVVQGELQLRVRDMLAAVARGSNRSAQLAMLNDTYNQQIKGLSEQLEVRNFANDALAARVLELEGLLVEKDKIIEKQKLYINEANLKHSELYKSLEGRYSELSSEQVRLKEREVDYISQVEELTNQATAALSQQNAASPIVDNAEGMSDKLAAKALSLQLQNESASDKLAAKALSQQHQNEASPNSVVDTAEGMSDKLAAKALSQQLQNESASDKLAAKALSQHQNEASLNSVVDTAESMSDKLAAKALSQQQQKVASPNSVVDCAAAVGVSDKLAAAVGAASGGAHQYSLLTRASSLLDSAAASNTPMRTAQQMTAIDYLSDTTAANTPDSTK</sequence>
<feature type="compositionally biased region" description="Polar residues" evidence="1">
    <location>
        <begin position="931"/>
        <end position="943"/>
    </location>
</feature>
<feature type="region of interest" description="Disordered" evidence="1">
    <location>
        <begin position="472"/>
        <end position="512"/>
    </location>
</feature>
<evidence type="ECO:0000256" key="1">
    <source>
        <dbReference type="SAM" id="MobiDB-lite"/>
    </source>
</evidence>
<feature type="region of interest" description="Disordered" evidence="1">
    <location>
        <begin position="524"/>
        <end position="547"/>
    </location>
</feature>
<dbReference type="FunCoup" id="A0A482XZG2">
    <property type="interactions" value="1596"/>
</dbReference>
<dbReference type="GO" id="GO:0008285">
    <property type="term" value="P:negative regulation of cell population proliferation"/>
    <property type="evidence" value="ECO:0007669"/>
    <property type="project" value="TreeGrafter"/>
</dbReference>
<dbReference type="InParanoid" id="A0A482XZG2"/>
<reference evidence="3 4" key="1">
    <citation type="journal article" date="2017" name="Gigascience">
        <title>Genome sequence of the small brown planthopper, Laodelphax striatellus.</title>
        <authorList>
            <person name="Zhu J."/>
            <person name="Jiang F."/>
            <person name="Wang X."/>
            <person name="Yang P."/>
            <person name="Bao Y."/>
            <person name="Zhao W."/>
            <person name="Wang W."/>
            <person name="Lu H."/>
            <person name="Wang Q."/>
            <person name="Cui N."/>
            <person name="Li J."/>
            <person name="Chen X."/>
            <person name="Luo L."/>
            <person name="Yu J."/>
            <person name="Kang L."/>
            <person name="Cui F."/>
        </authorList>
    </citation>
    <scope>NUCLEOTIDE SEQUENCE [LARGE SCALE GENOMIC DNA]</scope>
    <source>
        <strain evidence="3">Lst14</strain>
    </source>
</reference>
<protein>
    <recommendedName>
        <fullName evidence="5">Hamartin</fullName>
    </recommendedName>
</protein>
<proteinExistence type="predicted"/>
<name>A0A482XZG2_LAOST</name>
<dbReference type="STRING" id="195883.A0A482XZG2"/>
<dbReference type="GO" id="GO:0051726">
    <property type="term" value="P:regulation of cell cycle"/>
    <property type="evidence" value="ECO:0007669"/>
    <property type="project" value="TreeGrafter"/>
</dbReference>
<dbReference type="OrthoDB" id="6022054at2759"/>
<dbReference type="InterPro" id="IPR007483">
    <property type="entry name" value="Hamartin"/>
</dbReference>
<feature type="region of interest" description="Disordered" evidence="1">
    <location>
        <begin position="925"/>
        <end position="944"/>
    </location>
</feature>
<comment type="caution">
    <text evidence="3">The sequence shown here is derived from an EMBL/GenBank/DDBJ whole genome shotgun (WGS) entry which is preliminary data.</text>
</comment>
<evidence type="ECO:0000256" key="2">
    <source>
        <dbReference type="SAM" id="Phobius"/>
    </source>
</evidence>
<dbReference type="SMR" id="A0A482XZG2"/>
<feature type="compositionally biased region" description="Basic and acidic residues" evidence="1">
    <location>
        <begin position="533"/>
        <end position="547"/>
    </location>
</feature>
<keyword evidence="4" id="KW-1185">Reference proteome</keyword>
<evidence type="ECO:0000313" key="3">
    <source>
        <dbReference type="EMBL" id="RZF49211.1"/>
    </source>
</evidence>
<feature type="compositionally biased region" description="Gly residues" evidence="1">
    <location>
        <begin position="500"/>
        <end position="510"/>
    </location>
</feature>
<dbReference type="PANTHER" id="PTHR15154">
    <property type="entry name" value="HAMARTIN"/>
    <property type="match status" value="1"/>
</dbReference>
<dbReference type="GO" id="GO:0033596">
    <property type="term" value="C:TSC1-TSC2 complex"/>
    <property type="evidence" value="ECO:0007669"/>
    <property type="project" value="TreeGrafter"/>
</dbReference>
<feature type="region of interest" description="Disordered" evidence="1">
    <location>
        <begin position="329"/>
        <end position="389"/>
    </location>
</feature>
<dbReference type="Proteomes" id="UP000291343">
    <property type="component" value="Unassembled WGS sequence"/>
</dbReference>
<keyword evidence="2" id="KW-0812">Transmembrane</keyword>
<dbReference type="AlphaFoldDB" id="A0A482XZG2"/>
<dbReference type="GO" id="GO:0032007">
    <property type="term" value="P:negative regulation of TOR signaling"/>
    <property type="evidence" value="ECO:0007669"/>
    <property type="project" value="TreeGrafter"/>
</dbReference>